<proteinExistence type="inferred from homology"/>
<comment type="similarity">
    <text evidence="1">Belongs to the four-carbon acid sugar kinase family.</text>
</comment>
<feature type="domain" description="Four-carbon acid sugar kinase N-terminal" evidence="13">
    <location>
        <begin position="4"/>
        <end position="229"/>
    </location>
</feature>
<keyword evidence="6" id="KW-0119">Carbohydrate metabolism</keyword>
<evidence type="ECO:0000256" key="8">
    <source>
        <dbReference type="ARBA" id="ARBA00036346"/>
    </source>
</evidence>
<dbReference type="GO" id="GO:0005524">
    <property type="term" value="F:ATP binding"/>
    <property type="evidence" value="ECO:0007669"/>
    <property type="project" value="UniProtKB-KW"/>
</dbReference>
<evidence type="ECO:0000256" key="5">
    <source>
        <dbReference type="ARBA" id="ARBA00022840"/>
    </source>
</evidence>
<dbReference type="SUPFAM" id="SSF142764">
    <property type="entry name" value="YgbK-like"/>
    <property type="match status" value="1"/>
</dbReference>
<evidence type="ECO:0000256" key="12">
    <source>
        <dbReference type="ARBA" id="ARBA00041377"/>
    </source>
</evidence>
<evidence type="ECO:0000313" key="15">
    <source>
        <dbReference type="EMBL" id="EHC88484.1"/>
    </source>
</evidence>
<comment type="catalytic activity">
    <reaction evidence="8">
        <text>3-dehydro-D-erythronate + ATP = 3-dehydro-4-O-phospho-D-erythronate + ADP + H(+)</text>
        <dbReference type="Rhea" id="RHEA:52556"/>
        <dbReference type="ChEBI" id="CHEBI:15378"/>
        <dbReference type="ChEBI" id="CHEBI:30616"/>
        <dbReference type="ChEBI" id="CHEBI:57958"/>
        <dbReference type="ChEBI" id="CHEBI:136593"/>
        <dbReference type="ChEBI" id="CHEBI:456216"/>
        <dbReference type="EC" id="2.7.1.217"/>
    </reaction>
</comment>
<dbReference type="EMBL" id="AFCV01001043">
    <property type="protein sequence ID" value="EHC88484.1"/>
    <property type="molecule type" value="Genomic_DNA"/>
</dbReference>
<evidence type="ECO:0000256" key="1">
    <source>
        <dbReference type="ARBA" id="ARBA00005715"/>
    </source>
</evidence>
<evidence type="ECO:0000256" key="2">
    <source>
        <dbReference type="ARBA" id="ARBA00022679"/>
    </source>
</evidence>
<evidence type="ECO:0000256" key="3">
    <source>
        <dbReference type="ARBA" id="ARBA00022741"/>
    </source>
</evidence>
<comment type="caution">
    <text evidence="15">The sequence shown here is derived from an EMBL/GenBank/DDBJ whole genome shotgun (WGS) entry which is preliminary data.</text>
</comment>
<dbReference type="InterPro" id="IPR031475">
    <property type="entry name" value="NBD_C"/>
</dbReference>
<reference evidence="15 16" key="1">
    <citation type="journal article" date="2011" name="BMC Genomics">
        <title>Genome sequencing reveals diversification of virulence factor content and possible host adaptation in distinct subpopulations of Salmonella enterica.</title>
        <authorList>
            <person name="den Bakker H.C."/>
            <person name="Moreno Switt A.I."/>
            <person name="Govoni G."/>
            <person name="Cummings C.A."/>
            <person name="Ranieri M.L."/>
            <person name="Degoricija L."/>
            <person name="Hoelzer K."/>
            <person name="Rodriguez-Rivera L.D."/>
            <person name="Brown S."/>
            <person name="Bolchacova E."/>
            <person name="Furtado M.R."/>
            <person name="Wiedmann M."/>
        </authorList>
    </citation>
    <scope>NUCLEOTIDE SEQUENCE [LARGE SCALE GENOMIC DNA]</scope>
    <source>
        <strain evidence="15 16">R8-3404</strain>
    </source>
</reference>
<evidence type="ECO:0000259" key="13">
    <source>
        <dbReference type="Pfam" id="PF07005"/>
    </source>
</evidence>
<keyword evidence="4" id="KW-0418">Kinase</keyword>
<evidence type="ECO:0000256" key="10">
    <source>
        <dbReference type="ARBA" id="ARBA00039095"/>
    </source>
</evidence>
<dbReference type="Gene3D" id="3.40.980.20">
    <property type="entry name" value="Four-carbon acid sugar kinase, nucleotide binding domain"/>
    <property type="match status" value="1"/>
</dbReference>
<dbReference type="Pfam" id="PF17042">
    <property type="entry name" value="NBD_C"/>
    <property type="match status" value="1"/>
</dbReference>
<name>A0A6C8H0E5_SALET</name>
<accession>A0A6C8H0E5</accession>
<comment type="function">
    <text evidence="9">Catalyzes the ATP-dependent phosphorylation of 3-oxo-tetronate to 3-oxo-tetronate 4-phosphate.</text>
</comment>
<dbReference type="InterPro" id="IPR050007">
    <property type="entry name" value="OtnK"/>
</dbReference>
<evidence type="ECO:0000256" key="9">
    <source>
        <dbReference type="ARBA" id="ARBA00037335"/>
    </source>
</evidence>
<feature type="domain" description="Four-carbon acid sugar kinase nucleotide binding" evidence="14">
    <location>
        <begin position="253"/>
        <end position="425"/>
    </location>
</feature>
<dbReference type="AlphaFoldDB" id="A0A6C8H0E5"/>
<evidence type="ECO:0000256" key="4">
    <source>
        <dbReference type="ARBA" id="ARBA00022777"/>
    </source>
</evidence>
<keyword evidence="5" id="KW-0067">ATP-binding</keyword>
<protein>
    <recommendedName>
        <fullName evidence="11">3-oxo-tetronate kinase</fullName>
        <ecNumber evidence="10">2.7.1.217</ecNumber>
    </recommendedName>
    <alternativeName>
        <fullName evidence="12">3-dehydrotetronate 4-kinase</fullName>
    </alternativeName>
</protein>
<dbReference type="Pfam" id="PF07005">
    <property type="entry name" value="SBD_N"/>
    <property type="match status" value="1"/>
</dbReference>
<gene>
    <name evidence="15" type="ORF">LTSEUGA_4098</name>
</gene>
<dbReference type="NCBIfam" id="NF043035">
    <property type="entry name" value="OxoTetrKin"/>
    <property type="match status" value="1"/>
</dbReference>
<dbReference type="GO" id="GO:0016301">
    <property type="term" value="F:kinase activity"/>
    <property type="evidence" value="ECO:0007669"/>
    <property type="project" value="UniProtKB-KW"/>
</dbReference>
<comment type="catalytic activity">
    <reaction evidence="7">
        <text>3-dehydro-L-erythronate + ATP = 3-dehydro-4-O-phospho-L-erythronate + ADP + H(+)</text>
        <dbReference type="Rhea" id="RHEA:52552"/>
        <dbReference type="ChEBI" id="CHEBI:15378"/>
        <dbReference type="ChEBI" id="CHEBI:30616"/>
        <dbReference type="ChEBI" id="CHEBI:136592"/>
        <dbReference type="ChEBI" id="CHEBI:136670"/>
        <dbReference type="ChEBI" id="CHEBI:456216"/>
        <dbReference type="EC" id="2.7.1.217"/>
    </reaction>
</comment>
<evidence type="ECO:0000256" key="7">
    <source>
        <dbReference type="ARBA" id="ARBA00035898"/>
    </source>
</evidence>
<organism evidence="15 16">
    <name type="scientific">Salmonella enterica subsp. enterica serovar Uganda str. R8-3404</name>
    <dbReference type="NCBI Taxonomy" id="913083"/>
    <lineage>
        <taxon>Bacteria</taxon>
        <taxon>Pseudomonadati</taxon>
        <taxon>Pseudomonadota</taxon>
        <taxon>Gammaproteobacteria</taxon>
        <taxon>Enterobacterales</taxon>
        <taxon>Enterobacteriaceae</taxon>
        <taxon>Salmonella</taxon>
    </lineage>
</organism>
<sequence>MLKIGVIADDFTGATDIASFLVENGMPTVQINDVPTGTQPEGCDAVVISLKTRSCPAQEAIKQSLAALVWLKKQGCQQVYFKYCSTFDSTAEGNIGPVTDALMVALDTSFTVISPALPVNGRTVYQGYLFVMNHLLAESGMRHHPINPMTDSYLPRLMEAQAQGRCGVIPAQTLDEGVAATRAALSRLQQEGYRYAVLDALNERHLEIQGEVLRDAPLVTGGSGLAMGLARQWAKHGVSQARSAGYPLSGRAVVLSGSCSQMTNQQVAFYRQHAPTRDVDVARCLSSETREAYAEALAQWVLSQDSELAPMISATASTQALAAIQQQYGATEASHAVEALFSLLAARLAEGGITRFIVAGGETSGVVTQSLGITGFHIGPCISPGVPWVNALHAPVSLVSLALKSGNSPVSLALKSGNFGDESFFIRAQREFQV</sequence>
<dbReference type="InterPro" id="IPR042213">
    <property type="entry name" value="NBD_C_sf"/>
</dbReference>
<evidence type="ECO:0000256" key="6">
    <source>
        <dbReference type="ARBA" id="ARBA00023277"/>
    </source>
</evidence>
<evidence type="ECO:0000259" key="14">
    <source>
        <dbReference type="Pfam" id="PF17042"/>
    </source>
</evidence>
<dbReference type="Proteomes" id="UP000003915">
    <property type="component" value="Unassembled WGS sequence"/>
</dbReference>
<keyword evidence="3" id="KW-0547">Nucleotide-binding</keyword>
<dbReference type="EC" id="2.7.1.217" evidence="10"/>
<dbReference type="InterPro" id="IPR037051">
    <property type="entry name" value="4-carb_acid_sugar_kinase_N_sf"/>
</dbReference>
<dbReference type="Gene3D" id="3.40.50.10840">
    <property type="entry name" value="Putative sugar-binding, N-terminal domain"/>
    <property type="match status" value="1"/>
</dbReference>
<evidence type="ECO:0000256" key="11">
    <source>
        <dbReference type="ARBA" id="ARBA00039461"/>
    </source>
</evidence>
<keyword evidence="2" id="KW-0808">Transferase</keyword>
<dbReference type="InterPro" id="IPR010737">
    <property type="entry name" value="4-carb_acid_sugar_kinase_N"/>
</dbReference>
<evidence type="ECO:0000313" key="16">
    <source>
        <dbReference type="Proteomes" id="UP000003915"/>
    </source>
</evidence>